<protein>
    <submittedName>
        <fullName evidence="2">Uncharacterized protein</fullName>
    </submittedName>
</protein>
<evidence type="ECO:0000313" key="3">
    <source>
        <dbReference type="Proteomes" id="UP000245998"/>
    </source>
</evidence>
<proteinExistence type="predicted"/>
<organism evidence="2 3">
    <name type="scientific">Pueribacillus theae</name>
    <dbReference type="NCBI Taxonomy" id="2171751"/>
    <lineage>
        <taxon>Bacteria</taxon>
        <taxon>Bacillati</taxon>
        <taxon>Bacillota</taxon>
        <taxon>Bacilli</taxon>
        <taxon>Bacillales</taxon>
        <taxon>Bacillaceae</taxon>
        <taxon>Pueribacillus</taxon>
    </lineage>
</organism>
<keyword evidence="1" id="KW-1133">Transmembrane helix</keyword>
<name>A0A2U1JLA9_9BACI</name>
<comment type="caution">
    <text evidence="2">The sequence shown here is derived from an EMBL/GenBank/DDBJ whole genome shotgun (WGS) entry which is preliminary data.</text>
</comment>
<feature type="transmembrane region" description="Helical" evidence="1">
    <location>
        <begin position="35"/>
        <end position="59"/>
    </location>
</feature>
<gene>
    <name evidence="2" type="ORF">DCC39_17810</name>
</gene>
<dbReference type="AlphaFoldDB" id="A0A2U1JLA9"/>
<evidence type="ECO:0000313" key="2">
    <source>
        <dbReference type="EMBL" id="PWA05785.1"/>
    </source>
</evidence>
<keyword evidence="1" id="KW-0812">Transmembrane</keyword>
<feature type="transmembrane region" description="Helical" evidence="1">
    <location>
        <begin position="12"/>
        <end position="29"/>
    </location>
</feature>
<reference evidence="2 3" key="1">
    <citation type="submission" date="2018-04" db="EMBL/GenBank/DDBJ databases">
        <title>Camelliibacillus theae gen. nov., sp. nov., isolated from Pu'er tea.</title>
        <authorList>
            <person name="Niu L."/>
        </authorList>
    </citation>
    <scope>NUCLEOTIDE SEQUENCE [LARGE SCALE GENOMIC DNA]</scope>
    <source>
        <strain evidence="2 3">T8</strain>
    </source>
</reference>
<evidence type="ECO:0000256" key="1">
    <source>
        <dbReference type="SAM" id="Phobius"/>
    </source>
</evidence>
<sequence length="82" mass="9509">MWYKLPKKSLFMLIWCFASLIFIYGPWGWNPTPGTFSWIAATEGIMMILTPIVAIIILASEKKEMKIDKNQDHDPNKFSMRG</sequence>
<dbReference type="EMBL" id="QCZG01000064">
    <property type="protein sequence ID" value="PWA05785.1"/>
    <property type="molecule type" value="Genomic_DNA"/>
</dbReference>
<accession>A0A2U1JLA9</accession>
<dbReference type="RefSeq" id="WP_116556238.1">
    <property type="nucleotide sequence ID" value="NZ_QCZG01000064.1"/>
</dbReference>
<keyword evidence="3" id="KW-1185">Reference proteome</keyword>
<keyword evidence="1" id="KW-0472">Membrane</keyword>
<dbReference type="Proteomes" id="UP000245998">
    <property type="component" value="Unassembled WGS sequence"/>
</dbReference>